<name>A0A543KL36_9MICO</name>
<protein>
    <submittedName>
        <fullName evidence="1">Uncharacterized protein DUF2877</fullName>
    </submittedName>
</protein>
<evidence type="ECO:0000313" key="2">
    <source>
        <dbReference type="Proteomes" id="UP000315133"/>
    </source>
</evidence>
<gene>
    <name evidence="1" type="ORF">FB476_0614</name>
</gene>
<keyword evidence="2" id="KW-1185">Reference proteome</keyword>
<proteinExistence type="predicted"/>
<organism evidence="1 2">
    <name type="scientific">Ornithinimicrobium humiphilum</name>
    <dbReference type="NCBI Taxonomy" id="125288"/>
    <lineage>
        <taxon>Bacteria</taxon>
        <taxon>Bacillati</taxon>
        <taxon>Actinomycetota</taxon>
        <taxon>Actinomycetes</taxon>
        <taxon>Micrococcales</taxon>
        <taxon>Ornithinimicrobiaceae</taxon>
        <taxon>Ornithinimicrobium</taxon>
    </lineage>
</organism>
<dbReference type="Proteomes" id="UP000315133">
    <property type="component" value="Unassembled WGS sequence"/>
</dbReference>
<dbReference type="AlphaFoldDB" id="A0A543KL36"/>
<sequence length="285" mass="28433">MDPSPPAAAPAAPSVGPASAPRAALLPAAASTLAPAWLHGAPAPATVVGTFDSAAYLLRDDEVLPLLAPGALLLPGGLRLATADDLRALRLRTGDEVEVGSGTVLARGGALAVRRTWRPRRVPQASLPLAHRGAALAAVLATPHLTDDLPAPLLDTLHAAEDGALPDVAALLGLGPGLTPAGDDLLCGLLLGLRATDGEAHGIPEDVGAAAHRTTALSATLLRQAALGYAVPPVVELLSSWHGAPADLTLPTSRVAAVGHTSGRALLLGLAVALLIDPTPSEGPS</sequence>
<accession>A0A543KL36</accession>
<evidence type="ECO:0000313" key="1">
    <source>
        <dbReference type="EMBL" id="TQM95764.1"/>
    </source>
</evidence>
<reference evidence="1 2" key="1">
    <citation type="submission" date="2019-06" db="EMBL/GenBank/DDBJ databases">
        <title>Sequencing the genomes of 1000 actinobacteria strains.</title>
        <authorList>
            <person name="Klenk H.-P."/>
        </authorList>
    </citation>
    <scope>NUCLEOTIDE SEQUENCE [LARGE SCALE GENOMIC DNA]</scope>
    <source>
        <strain evidence="1 2">DSM 12362</strain>
    </source>
</reference>
<dbReference type="EMBL" id="VFPU01000001">
    <property type="protein sequence ID" value="TQM95764.1"/>
    <property type="molecule type" value="Genomic_DNA"/>
</dbReference>
<comment type="caution">
    <text evidence="1">The sequence shown here is derived from an EMBL/GenBank/DDBJ whole genome shotgun (WGS) entry which is preliminary data.</text>
</comment>
<dbReference type="InterPro" id="IPR021530">
    <property type="entry name" value="AllH-like"/>
</dbReference>
<dbReference type="Pfam" id="PF11392">
    <property type="entry name" value="AllH"/>
    <property type="match status" value="1"/>
</dbReference>